<evidence type="ECO:0000256" key="2">
    <source>
        <dbReference type="ARBA" id="ARBA00022448"/>
    </source>
</evidence>
<evidence type="ECO:0000256" key="1">
    <source>
        <dbReference type="ARBA" id="ARBA00004141"/>
    </source>
</evidence>
<feature type="transmembrane region" description="Helical" evidence="10">
    <location>
        <begin position="161"/>
        <end position="178"/>
    </location>
</feature>
<evidence type="ECO:0000256" key="4">
    <source>
        <dbReference type="ARBA" id="ARBA00022519"/>
    </source>
</evidence>
<name>A0A6B3NGB2_9CYAN</name>
<evidence type="ECO:0000256" key="6">
    <source>
        <dbReference type="ARBA" id="ARBA00022692"/>
    </source>
</evidence>
<organism evidence="11">
    <name type="scientific">Symploca sp. SIO1C4</name>
    <dbReference type="NCBI Taxonomy" id="2607765"/>
    <lineage>
        <taxon>Bacteria</taxon>
        <taxon>Bacillati</taxon>
        <taxon>Cyanobacteriota</taxon>
        <taxon>Cyanophyceae</taxon>
        <taxon>Coleofasciculales</taxon>
        <taxon>Coleofasciculaceae</taxon>
        <taxon>Symploca</taxon>
    </lineage>
</organism>
<evidence type="ECO:0000256" key="9">
    <source>
        <dbReference type="ARBA" id="ARBA00023136"/>
    </source>
</evidence>
<comment type="subcellular location">
    <subcellularLocation>
        <location evidence="1">Membrane</location>
        <topology evidence="1">Multi-pass membrane protein</topology>
    </subcellularLocation>
</comment>
<dbReference type="GO" id="GO:0019344">
    <property type="term" value="P:cysteine biosynthetic process"/>
    <property type="evidence" value="ECO:0007669"/>
    <property type="project" value="TreeGrafter"/>
</dbReference>
<gene>
    <name evidence="11" type="ORF">F6J89_20580</name>
</gene>
<keyword evidence="2" id="KW-0813">Transport</keyword>
<evidence type="ECO:0000256" key="7">
    <source>
        <dbReference type="ARBA" id="ARBA00022989"/>
    </source>
</evidence>
<dbReference type="PANTHER" id="PTHR37468:SF1">
    <property type="entry name" value="SULFATE TRANSPORTER CYSZ"/>
    <property type="match status" value="1"/>
</dbReference>
<comment type="caution">
    <text evidence="11">The sequence shown here is derived from an EMBL/GenBank/DDBJ whole genome shotgun (WGS) entry which is preliminary data.</text>
</comment>
<keyword evidence="6 10" id="KW-0812">Transmembrane</keyword>
<evidence type="ECO:0008006" key="12">
    <source>
        <dbReference type="Google" id="ProtNLM"/>
    </source>
</evidence>
<dbReference type="InterPro" id="IPR050480">
    <property type="entry name" value="CysZ-like"/>
</dbReference>
<evidence type="ECO:0000256" key="3">
    <source>
        <dbReference type="ARBA" id="ARBA00022475"/>
    </source>
</evidence>
<dbReference type="GO" id="GO:0009675">
    <property type="term" value="F:high-affinity sulfate:proton symporter activity"/>
    <property type="evidence" value="ECO:0007669"/>
    <property type="project" value="TreeGrafter"/>
</dbReference>
<accession>A0A6B3NGB2</accession>
<keyword evidence="3" id="KW-1003">Cell membrane</keyword>
<dbReference type="Pfam" id="PF07264">
    <property type="entry name" value="EI24"/>
    <property type="match status" value="1"/>
</dbReference>
<evidence type="ECO:0000256" key="8">
    <source>
        <dbReference type="ARBA" id="ARBA00023032"/>
    </source>
</evidence>
<protein>
    <recommendedName>
        <fullName evidence="12">EI24 domain-containing protein</fullName>
    </recommendedName>
</protein>
<keyword evidence="7 10" id="KW-1133">Transmembrane helix</keyword>
<evidence type="ECO:0000256" key="5">
    <source>
        <dbReference type="ARBA" id="ARBA00022605"/>
    </source>
</evidence>
<dbReference type="GO" id="GO:0005886">
    <property type="term" value="C:plasma membrane"/>
    <property type="evidence" value="ECO:0007669"/>
    <property type="project" value="TreeGrafter"/>
</dbReference>
<evidence type="ECO:0000313" key="11">
    <source>
        <dbReference type="EMBL" id="NER29945.1"/>
    </source>
</evidence>
<sequence length="278" mass="30311">MLQILSGFGFITGVSYPLRSLALLGRTPRLWNYLIMPILVNVVVGIILYAGLLIPSLHATDSLEMKLSNWLEAILTNLPTWLGFLRFLATGIDFLLDLLLIGLLFFITGFLLVQFGTLLGAPWYGQLSEQLEELRTGQIKIVEVGIVRDIGRAILFELKKLVLALVVGLPLLVLNFLPGVGTTVATVGGFMLTATIICLDFLDGPSERRRFSFRKKLAIVFGSLPASAGFSIVCMALVSVPLLNLVTIPLCVASGTLFWCDRVLPTLAQSSSQSKMKA</sequence>
<feature type="transmembrane region" description="Helical" evidence="10">
    <location>
        <begin position="94"/>
        <end position="113"/>
    </location>
</feature>
<dbReference type="PANTHER" id="PTHR37468">
    <property type="entry name" value="SULFATE TRANSPORTER CYSZ"/>
    <property type="match status" value="1"/>
</dbReference>
<feature type="transmembrane region" description="Helical" evidence="10">
    <location>
        <begin position="67"/>
        <end position="88"/>
    </location>
</feature>
<evidence type="ECO:0000256" key="10">
    <source>
        <dbReference type="SAM" id="Phobius"/>
    </source>
</evidence>
<feature type="transmembrane region" description="Helical" evidence="10">
    <location>
        <begin position="30"/>
        <end position="55"/>
    </location>
</feature>
<keyword evidence="4" id="KW-0997">Cell inner membrane</keyword>
<keyword evidence="8" id="KW-0764">Sulfate transport</keyword>
<dbReference type="GO" id="GO:0000103">
    <property type="term" value="P:sulfate assimilation"/>
    <property type="evidence" value="ECO:0007669"/>
    <property type="project" value="TreeGrafter"/>
</dbReference>
<reference evidence="11" key="1">
    <citation type="submission" date="2019-11" db="EMBL/GenBank/DDBJ databases">
        <title>Genomic insights into an expanded diversity of filamentous marine cyanobacteria reveals the extraordinary biosynthetic potential of Moorea and Okeania.</title>
        <authorList>
            <person name="Ferreira Leao T."/>
            <person name="Wang M."/>
            <person name="Moss N."/>
            <person name="Da Silva R."/>
            <person name="Sanders J."/>
            <person name="Nurk S."/>
            <person name="Gurevich A."/>
            <person name="Humphrey G."/>
            <person name="Reher R."/>
            <person name="Zhu Q."/>
            <person name="Belda-Ferre P."/>
            <person name="Glukhov E."/>
            <person name="Rex R."/>
            <person name="Dorrestein P.C."/>
            <person name="Knight R."/>
            <person name="Pevzner P."/>
            <person name="Gerwick W.H."/>
            <person name="Gerwick L."/>
        </authorList>
    </citation>
    <scope>NUCLEOTIDE SEQUENCE</scope>
    <source>
        <strain evidence="11">SIO1C4</strain>
    </source>
</reference>
<keyword evidence="9 10" id="KW-0472">Membrane</keyword>
<proteinExistence type="predicted"/>
<dbReference type="EMBL" id="JAAHFQ010000457">
    <property type="protein sequence ID" value="NER29945.1"/>
    <property type="molecule type" value="Genomic_DNA"/>
</dbReference>
<keyword evidence="5" id="KW-0028">Amino-acid biosynthesis</keyword>
<feature type="transmembrane region" description="Helical" evidence="10">
    <location>
        <begin position="217"/>
        <end position="240"/>
    </location>
</feature>
<dbReference type="InterPro" id="IPR059112">
    <property type="entry name" value="CysZ/EI24"/>
</dbReference>
<dbReference type="AlphaFoldDB" id="A0A6B3NGB2"/>